<dbReference type="AlphaFoldDB" id="A0ABD0M194"/>
<dbReference type="EMBL" id="JACVVK020000012">
    <property type="protein sequence ID" value="KAK7505074.1"/>
    <property type="molecule type" value="Genomic_DNA"/>
</dbReference>
<protein>
    <submittedName>
        <fullName evidence="2">Uncharacterized protein</fullName>
    </submittedName>
</protein>
<evidence type="ECO:0000256" key="1">
    <source>
        <dbReference type="SAM" id="MobiDB-lite"/>
    </source>
</evidence>
<evidence type="ECO:0000313" key="2">
    <source>
        <dbReference type="EMBL" id="KAK7505074.1"/>
    </source>
</evidence>
<organism evidence="2 3">
    <name type="scientific">Batillaria attramentaria</name>
    <dbReference type="NCBI Taxonomy" id="370345"/>
    <lineage>
        <taxon>Eukaryota</taxon>
        <taxon>Metazoa</taxon>
        <taxon>Spiralia</taxon>
        <taxon>Lophotrochozoa</taxon>
        <taxon>Mollusca</taxon>
        <taxon>Gastropoda</taxon>
        <taxon>Caenogastropoda</taxon>
        <taxon>Sorbeoconcha</taxon>
        <taxon>Cerithioidea</taxon>
        <taxon>Batillariidae</taxon>
        <taxon>Batillaria</taxon>
    </lineage>
</organism>
<proteinExistence type="predicted"/>
<accession>A0ABD0M194</accession>
<feature type="region of interest" description="Disordered" evidence="1">
    <location>
        <begin position="1"/>
        <end position="97"/>
    </location>
</feature>
<comment type="caution">
    <text evidence="2">The sequence shown here is derived from an EMBL/GenBank/DDBJ whole genome shotgun (WGS) entry which is preliminary data.</text>
</comment>
<gene>
    <name evidence="2" type="ORF">BaRGS_00003644</name>
</gene>
<keyword evidence="3" id="KW-1185">Reference proteome</keyword>
<evidence type="ECO:0000313" key="3">
    <source>
        <dbReference type="Proteomes" id="UP001519460"/>
    </source>
</evidence>
<name>A0ABD0M194_9CAEN</name>
<sequence length="97" mass="10578">MTVDVAGTSRRSRTYVTTQRSQQSVSTTNPEDAGQPSSAAGDNESGTTTITSHHSLPSVDLEDDEEDSLEVDLEDDEEDSLEVDLEDDEEDSLEDEL</sequence>
<feature type="compositionally biased region" description="Low complexity" evidence="1">
    <location>
        <begin position="14"/>
        <end position="28"/>
    </location>
</feature>
<dbReference type="Proteomes" id="UP001519460">
    <property type="component" value="Unassembled WGS sequence"/>
</dbReference>
<feature type="compositionally biased region" description="Polar residues" evidence="1">
    <location>
        <begin position="35"/>
        <end position="55"/>
    </location>
</feature>
<reference evidence="2 3" key="1">
    <citation type="journal article" date="2023" name="Sci. Data">
        <title>Genome assembly of the Korean intertidal mud-creeper Batillaria attramentaria.</title>
        <authorList>
            <person name="Patra A.K."/>
            <person name="Ho P.T."/>
            <person name="Jun S."/>
            <person name="Lee S.J."/>
            <person name="Kim Y."/>
            <person name="Won Y.J."/>
        </authorList>
    </citation>
    <scope>NUCLEOTIDE SEQUENCE [LARGE SCALE GENOMIC DNA]</scope>
    <source>
        <strain evidence="2">Wonlab-2016</strain>
    </source>
</reference>
<feature type="compositionally biased region" description="Acidic residues" evidence="1">
    <location>
        <begin position="60"/>
        <end position="97"/>
    </location>
</feature>